<dbReference type="Pfam" id="PF05635">
    <property type="entry name" value="23S_rRNA_IVP"/>
    <property type="match status" value="1"/>
</dbReference>
<dbReference type="Gene3D" id="1.20.1440.60">
    <property type="entry name" value="23S rRNA-intervening sequence"/>
    <property type="match status" value="1"/>
</dbReference>
<dbReference type="SUPFAM" id="SSF158446">
    <property type="entry name" value="IVS-encoded protein-like"/>
    <property type="match status" value="1"/>
</dbReference>
<sequence length="118" mass="13290">MSILNYQDLIVWQKAMTLAELVYALTQHFPKEEIYGLTSQVRRAAVSIPSNIAEGQARTGTAEFKNFLSIASGSRAEVETQLILAQRLNYITEPQLKEALDLANEIKRMTHALNNKLK</sequence>
<accession>A0ABZ0RRE9</accession>
<evidence type="ECO:0000313" key="2">
    <source>
        <dbReference type="Proteomes" id="UP001324993"/>
    </source>
</evidence>
<dbReference type="CDD" id="cd16377">
    <property type="entry name" value="23S_rRNA_IVP_like"/>
    <property type="match status" value="1"/>
</dbReference>
<name>A0ABZ0RRE9_9BACT</name>
<organism evidence="1 2">
    <name type="scientific">Coraliomargarita algicola</name>
    <dbReference type="NCBI Taxonomy" id="3092156"/>
    <lineage>
        <taxon>Bacteria</taxon>
        <taxon>Pseudomonadati</taxon>
        <taxon>Verrucomicrobiota</taxon>
        <taxon>Opitutia</taxon>
        <taxon>Puniceicoccales</taxon>
        <taxon>Coraliomargaritaceae</taxon>
        <taxon>Coraliomargarita</taxon>
    </lineage>
</organism>
<dbReference type="NCBIfam" id="TIGR02436">
    <property type="entry name" value="four helix bundle protein"/>
    <property type="match status" value="1"/>
</dbReference>
<dbReference type="InterPro" id="IPR012657">
    <property type="entry name" value="23S_rRNA-intervening_sequence"/>
</dbReference>
<reference evidence="1 2" key="1">
    <citation type="submission" date="2023-11" db="EMBL/GenBank/DDBJ databases">
        <title>Coraliomargarita sp. nov., isolated from marine algae.</title>
        <authorList>
            <person name="Lee J.K."/>
            <person name="Baek J.H."/>
            <person name="Kim J.M."/>
            <person name="Choi D.G."/>
            <person name="Jeon C.O."/>
        </authorList>
    </citation>
    <scope>NUCLEOTIDE SEQUENCE [LARGE SCALE GENOMIC DNA]</scope>
    <source>
        <strain evidence="1 2">J2-16</strain>
    </source>
</reference>
<dbReference type="NCBIfam" id="NF008911">
    <property type="entry name" value="PRK12275.1-2"/>
    <property type="match status" value="1"/>
</dbReference>
<dbReference type="InterPro" id="IPR036583">
    <property type="entry name" value="23S_rRNA_IVS_sf"/>
</dbReference>
<dbReference type="EMBL" id="CP138858">
    <property type="protein sequence ID" value="WPJ97673.1"/>
    <property type="molecule type" value="Genomic_DNA"/>
</dbReference>
<protein>
    <submittedName>
        <fullName evidence="1">Four helix bundle protein</fullName>
    </submittedName>
</protein>
<proteinExistence type="predicted"/>
<dbReference type="RefSeq" id="WP_319834505.1">
    <property type="nucleotide sequence ID" value="NZ_CP138858.1"/>
</dbReference>
<dbReference type="PANTHER" id="PTHR38471">
    <property type="entry name" value="FOUR HELIX BUNDLE PROTEIN"/>
    <property type="match status" value="1"/>
</dbReference>
<gene>
    <name evidence="1" type="ORF">SH580_08115</name>
</gene>
<keyword evidence="2" id="KW-1185">Reference proteome</keyword>
<dbReference type="PANTHER" id="PTHR38471:SF2">
    <property type="entry name" value="FOUR HELIX BUNDLE PROTEIN"/>
    <property type="match status" value="1"/>
</dbReference>
<dbReference type="Proteomes" id="UP001324993">
    <property type="component" value="Chromosome"/>
</dbReference>
<evidence type="ECO:0000313" key="1">
    <source>
        <dbReference type="EMBL" id="WPJ97673.1"/>
    </source>
</evidence>